<keyword evidence="6 7" id="KW-0472">Membrane</keyword>
<reference evidence="8 9" key="1">
    <citation type="submission" date="2020-03" db="EMBL/GenBank/DDBJ databases">
        <title>Complete genome sequence of Monaibacterium sp. ALG8 with diverse plasmids.</title>
        <authorList>
            <person name="Sun C."/>
        </authorList>
    </citation>
    <scope>NUCLEOTIDE SEQUENCE [LARGE SCALE GENOMIC DNA]</scope>
    <source>
        <strain evidence="8 9">ALG8</strain>
    </source>
</reference>
<feature type="transmembrane region" description="Helical" evidence="7">
    <location>
        <begin position="12"/>
        <end position="30"/>
    </location>
</feature>
<dbReference type="Proteomes" id="UP000500791">
    <property type="component" value="Chromosome"/>
</dbReference>
<evidence type="ECO:0000256" key="6">
    <source>
        <dbReference type="ARBA" id="ARBA00023136"/>
    </source>
</evidence>
<accession>A0A6G7VP08</accession>
<evidence type="ECO:0000313" key="9">
    <source>
        <dbReference type="Proteomes" id="UP000500791"/>
    </source>
</evidence>
<sequence>MNNGTNPNGGSPTAALLLGASFYGLAHLWGQLMVAGDAADDLYTGMFKVIGGIAMLGGLGGYYKGWQQREKRKASQETSGTFGDAAFATLEECENKGLLDPKGLYLGLLNGRPLFYRGKAHLLLVAPARQGKGVGIVTPNAEHYPGSMVVTDPKGELAGMTAAHRRERLGQDVAVFNPWGLHGLQQDRINPLENLIAIASDPALQRGLTDEVKVIVMQLYPEPEDTRNQYFREGSRGIMRAVLLYLAVCAPKRCTLPEMWRIIANPLRLQRTVDAMRREDVLGGILADLGDDLAHQMEDNPDLFGDFRAGALQHLSIYELGGYLADAVSASDVSLADLKTGNVTLYLAFPPDRIASHGAALGLIINQAITAVARSKDKGEVLFMLDEFANIGKLAGLAESLTALPGLGVRVWMIVQEMAELVRLYGPHTAKTIQSQAEVRQYFAVNSPELAQSLSREVGQKIVKTKNFNLGRFETDEIGESLSETGQPLMRPEEIMQLRPDQQLLLIKNVNPILGERMPFWFFSPWREWAAVNPVEGDYPNVKPLVRLSYQLEDKSEGKQ</sequence>
<dbReference type="InterPro" id="IPR051539">
    <property type="entry name" value="T4SS-coupling_protein"/>
</dbReference>
<dbReference type="Gene3D" id="3.40.50.300">
    <property type="entry name" value="P-loop containing nucleotide triphosphate hydrolases"/>
    <property type="match status" value="1"/>
</dbReference>
<dbReference type="PANTHER" id="PTHR37937:SF1">
    <property type="entry name" value="CONJUGATIVE TRANSFER: DNA TRANSPORT"/>
    <property type="match status" value="1"/>
</dbReference>
<dbReference type="RefSeq" id="WP_166192840.1">
    <property type="nucleotide sequence ID" value="NZ_CP049811.1"/>
</dbReference>
<evidence type="ECO:0000256" key="4">
    <source>
        <dbReference type="ARBA" id="ARBA00022692"/>
    </source>
</evidence>
<dbReference type="Pfam" id="PF02534">
    <property type="entry name" value="T4SS-DNA_transf"/>
    <property type="match status" value="1"/>
</dbReference>
<feature type="transmembrane region" description="Helical" evidence="7">
    <location>
        <begin position="42"/>
        <end position="63"/>
    </location>
</feature>
<evidence type="ECO:0000256" key="3">
    <source>
        <dbReference type="ARBA" id="ARBA00022475"/>
    </source>
</evidence>
<organism evidence="8 9">
    <name type="scientific">Pontivivens nitratireducens</name>
    <dbReference type="NCBI Taxonomy" id="2758038"/>
    <lineage>
        <taxon>Bacteria</taxon>
        <taxon>Pseudomonadati</taxon>
        <taxon>Pseudomonadota</taxon>
        <taxon>Alphaproteobacteria</taxon>
        <taxon>Rhodobacterales</taxon>
        <taxon>Paracoccaceae</taxon>
        <taxon>Pontivivens</taxon>
    </lineage>
</organism>
<dbReference type="CDD" id="cd01127">
    <property type="entry name" value="TrwB_TraG_TraD_VirD4"/>
    <property type="match status" value="2"/>
</dbReference>
<keyword evidence="3" id="KW-1003">Cell membrane</keyword>
<dbReference type="InterPro" id="IPR027417">
    <property type="entry name" value="P-loop_NTPase"/>
</dbReference>
<keyword evidence="9" id="KW-1185">Reference proteome</keyword>
<comment type="similarity">
    <text evidence="2">Belongs to the VirD4/TraG family.</text>
</comment>
<dbReference type="KEGG" id="mon:G8E03_13370"/>
<protein>
    <submittedName>
        <fullName evidence="8">Type IV secretory system conjugative DNA transfer family protein</fullName>
    </submittedName>
</protein>
<evidence type="ECO:0000313" key="8">
    <source>
        <dbReference type="EMBL" id="QIK41652.1"/>
    </source>
</evidence>
<keyword evidence="5 7" id="KW-1133">Transmembrane helix</keyword>
<dbReference type="PANTHER" id="PTHR37937">
    <property type="entry name" value="CONJUGATIVE TRANSFER: DNA TRANSPORT"/>
    <property type="match status" value="1"/>
</dbReference>
<keyword evidence="4 7" id="KW-0812">Transmembrane</keyword>
<evidence type="ECO:0000256" key="2">
    <source>
        <dbReference type="ARBA" id="ARBA00008806"/>
    </source>
</evidence>
<proteinExistence type="inferred from homology"/>
<dbReference type="InterPro" id="IPR003688">
    <property type="entry name" value="TraG/VirD4"/>
</dbReference>
<evidence type="ECO:0000256" key="5">
    <source>
        <dbReference type="ARBA" id="ARBA00022989"/>
    </source>
</evidence>
<comment type="subcellular location">
    <subcellularLocation>
        <location evidence="1">Cell membrane</location>
        <topology evidence="1">Multi-pass membrane protein</topology>
    </subcellularLocation>
</comment>
<dbReference type="GO" id="GO:0005886">
    <property type="term" value="C:plasma membrane"/>
    <property type="evidence" value="ECO:0007669"/>
    <property type="project" value="UniProtKB-SubCell"/>
</dbReference>
<gene>
    <name evidence="8" type="ORF">G8E03_13370</name>
</gene>
<evidence type="ECO:0000256" key="7">
    <source>
        <dbReference type="SAM" id="Phobius"/>
    </source>
</evidence>
<name>A0A6G7VP08_9RHOB</name>
<dbReference type="AlphaFoldDB" id="A0A6G7VP08"/>
<dbReference type="SUPFAM" id="SSF52540">
    <property type="entry name" value="P-loop containing nucleoside triphosphate hydrolases"/>
    <property type="match status" value="1"/>
</dbReference>
<dbReference type="EMBL" id="CP049811">
    <property type="protein sequence ID" value="QIK41652.1"/>
    <property type="molecule type" value="Genomic_DNA"/>
</dbReference>
<evidence type="ECO:0000256" key="1">
    <source>
        <dbReference type="ARBA" id="ARBA00004651"/>
    </source>
</evidence>